<dbReference type="Pfam" id="PF07872">
    <property type="entry name" value="DUF1659"/>
    <property type="match status" value="1"/>
</dbReference>
<sequence>MAVADITKTTLQLVLNDGNDLETGKTIYKAKSFNNVKTEATSDQLYTIATAIAALQQRPLYEIKRRDESDIRGE</sequence>
<protein>
    <recommendedName>
        <fullName evidence="1">DUF1659 domain-containing protein</fullName>
    </recommendedName>
</protein>
<dbReference type="AlphaFoldDB" id="A0A345PJH8"/>
<dbReference type="OrthoDB" id="48766at2"/>
<reference evidence="3" key="1">
    <citation type="submission" date="2017-11" db="EMBL/GenBank/DDBJ databases">
        <authorList>
            <person name="Zhu W."/>
        </authorList>
    </citation>
    <scope>NUCLEOTIDE SEQUENCE [LARGE SCALE GENOMIC DNA]</scope>
    <source>
        <strain evidence="3">160</strain>
    </source>
</reference>
<proteinExistence type="predicted"/>
<dbReference type="InterPro" id="IPR012454">
    <property type="entry name" value="DUF1659"/>
</dbReference>
<dbReference type="EMBL" id="CP024848">
    <property type="protein sequence ID" value="AXI10158.1"/>
    <property type="molecule type" value="Genomic_DNA"/>
</dbReference>
<dbReference type="KEGG" id="ocn:CUC15_15000"/>
<dbReference type="Proteomes" id="UP000253908">
    <property type="component" value="Chromosome"/>
</dbReference>
<organism evidence="2 3">
    <name type="scientific">Oceanobacillus zhaokaii</name>
    <dbReference type="NCBI Taxonomy" id="2052660"/>
    <lineage>
        <taxon>Bacteria</taxon>
        <taxon>Bacillati</taxon>
        <taxon>Bacillota</taxon>
        <taxon>Bacilli</taxon>
        <taxon>Bacillales</taxon>
        <taxon>Bacillaceae</taxon>
        <taxon>Oceanobacillus</taxon>
    </lineage>
</organism>
<feature type="domain" description="DUF1659" evidence="1">
    <location>
        <begin position="2"/>
        <end position="71"/>
    </location>
</feature>
<evidence type="ECO:0000313" key="3">
    <source>
        <dbReference type="Proteomes" id="UP000253908"/>
    </source>
</evidence>
<gene>
    <name evidence="2" type="ORF">CUC15_15000</name>
</gene>
<evidence type="ECO:0000313" key="2">
    <source>
        <dbReference type="EMBL" id="AXI10158.1"/>
    </source>
</evidence>
<dbReference type="RefSeq" id="WP_114917445.1">
    <property type="nucleotide sequence ID" value="NZ_CP024848.1"/>
</dbReference>
<name>A0A345PJH8_9BACI</name>
<accession>A0A345PJH8</accession>
<evidence type="ECO:0000259" key="1">
    <source>
        <dbReference type="Pfam" id="PF07872"/>
    </source>
</evidence>
<keyword evidence="3" id="KW-1185">Reference proteome</keyword>